<dbReference type="EMBL" id="JAUKUD010000006">
    <property type="protein sequence ID" value="KAK0741025.1"/>
    <property type="molecule type" value="Genomic_DNA"/>
</dbReference>
<comment type="caution">
    <text evidence="1">The sequence shown here is derived from an EMBL/GenBank/DDBJ whole genome shotgun (WGS) entry which is preliminary data.</text>
</comment>
<dbReference type="Proteomes" id="UP001172155">
    <property type="component" value="Unassembled WGS sequence"/>
</dbReference>
<accession>A0AA40EKI0</accession>
<gene>
    <name evidence="1" type="ORF">B0T18DRAFT_222591</name>
</gene>
<reference evidence="1" key="1">
    <citation type="submission" date="2023-06" db="EMBL/GenBank/DDBJ databases">
        <title>Genome-scale phylogeny and comparative genomics of the fungal order Sordariales.</title>
        <authorList>
            <consortium name="Lawrence Berkeley National Laboratory"/>
            <person name="Hensen N."/>
            <person name="Bonometti L."/>
            <person name="Westerberg I."/>
            <person name="Brannstrom I.O."/>
            <person name="Guillou S."/>
            <person name="Cros-Aarteil S."/>
            <person name="Calhoun S."/>
            <person name="Haridas S."/>
            <person name="Kuo A."/>
            <person name="Mondo S."/>
            <person name="Pangilinan J."/>
            <person name="Riley R."/>
            <person name="LaButti K."/>
            <person name="Andreopoulos B."/>
            <person name="Lipzen A."/>
            <person name="Chen C."/>
            <person name="Yanf M."/>
            <person name="Daum C."/>
            <person name="Ng V."/>
            <person name="Clum A."/>
            <person name="Steindorff A."/>
            <person name="Ohm R."/>
            <person name="Martin F."/>
            <person name="Silar P."/>
            <person name="Natvig D."/>
            <person name="Lalanne C."/>
            <person name="Gautier V."/>
            <person name="Ament-velasquez S.L."/>
            <person name="Kruys A."/>
            <person name="Hutchinson M.I."/>
            <person name="Powell A.J."/>
            <person name="Barry K."/>
            <person name="Miller A.N."/>
            <person name="Grigoriev I.V."/>
            <person name="Debuchy R."/>
            <person name="Gladieux P."/>
            <person name="Thoren M.H."/>
            <person name="Johannesson H."/>
        </authorList>
    </citation>
    <scope>NUCLEOTIDE SEQUENCE</scope>
    <source>
        <strain evidence="1">SMH3187-1</strain>
    </source>
</reference>
<name>A0AA40EKI0_9PEZI</name>
<organism evidence="1 2">
    <name type="scientific">Schizothecium vesticola</name>
    <dbReference type="NCBI Taxonomy" id="314040"/>
    <lineage>
        <taxon>Eukaryota</taxon>
        <taxon>Fungi</taxon>
        <taxon>Dikarya</taxon>
        <taxon>Ascomycota</taxon>
        <taxon>Pezizomycotina</taxon>
        <taxon>Sordariomycetes</taxon>
        <taxon>Sordariomycetidae</taxon>
        <taxon>Sordariales</taxon>
        <taxon>Schizotheciaceae</taxon>
        <taxon>Schizothecium</taxon>
    </lineage>
</organism>
<dbReference type="AlphaFoldDB" id="A0AA40EKI0"/>
<keyword evidence="2" id="KW-1185">Reference proteome</keyword>
<sequence>MPRLRPFHTLVQPISPASTALTDARMDRMGVGCGVSPQCRETFEKASSEREGLIYATPPLDARGIGASRPFGGLDMVVVGDGWTLRLERRRRLAVVCRSWPAHGRGRTAASPRRHGRRGGIRVGPLLVTEAVLTGPGGGPVPAVDGGVRRRGFRGTQRERLKRCGGGGSMSTRKRSRYGFSELHCFWEWGVTDFDGSRWKQTNQSIMHPKDVGFSFLALLIFSQRRDSPSVSRRTIFIARLQAVKRKHPRGTKVWAWEETVACVCYSTQWK</sequence>
<evidence type="ECO:0000313" key="1">
    <source>
        <dbReference type="EMBL" id="KAK0741025.1"/>
    </source>
</evidence>
<protein>
    <submittedName>
        <fullName evidence="1">Uncharacterized protein</fullName>
    </submittedName>
</protein>
<evidence type="ECO:0000313" key="2">
    <source>
        <dbReference type="Proteomes" id="UP001172155"/>
    </source>
</evidence>
<proteinExistence type="predicted"/>